<dbReference type="GO" id="GO:0046872">
    <property type="term" value="F:metal ion binding"/>
    <property type="evidence" value="ECO:0007669"/>
    <property type="project" value="UniProtKB-KW"/>
</dbReference>
<sequence length="774" mass="84252">MTSPAGPPADSRGYAGFGGTAAELTSRSSPWWPPARRARPGSPNVIVVLVDDLGFSDLSPFGAEIDTPYVQALADTGYRLTNYHSTPLCSPSRAALLTGLNPHRAGFAMVAHVDPGYPGYRMEIPDDVPTLAESFRAGGYATFMVGKWHLTAESRLHDGADKGSWPVQRGFDRYHGSMDGFTSLFHPHRLISDNGPAPDQQYPDGYYLTDALTDRAIEMINGLRAGDAAKPFFLYFAHQAVHGPVQAKAADIEKYRGRYDAGWHRMREERFRRQLAGGLFAEGTEISGSDPAGTLGVPPWDELSAEQRALYARHMEVYAAAVDAVDQSLGRLVEHLRLIGEYDNTIIVVTSDNGATGEGGIEGTRSYFSRFVNLPGLPAEWCPDVPRDLGLIGGPRVHGHYPRGWAHLSNTPFRYYKGHTHAGGVHVPFVLSWPAGLPRTQGDSGVRDQYAYVTDVAPTLLALAGVDRPAERGGRPVQDVDGVAFGHLLADRRQPSRHRAQYVECAGGRGYFEDGYKIIDASPPGAGDNWELYDIAADPAETTDLAAADPARVAAMAASWHRAAWLNTVFPLVDDPAALNTRPSTELALSRPVTIYPGTPVLERYRSSKLTTLRSFTVEAYLDHRPGDEGVIVAHGDQGGGYVLFAEDGELRLTYNAYGLPLRAAGPMPGPGPVTVTARFTALPEMRWDIDVRAGQDRVLGLAAVPQLLGMAPFTGISVGFDHGGPVDWDLHERRGVFRYRRGLLRVRYVPGEKAPYNPEIIAMVEEAARRAID</sequence>
<dbReference type="InterPro" id="IPR017850">
    <property type="entry name" value="Alkaline_phosphatase_core_sf"/>
</dbReference>
<protein>
    <submittedName>
        <fullName evidence="6">Arylsulfatase</fullName>
    </submittedName>
</protein>
<keyword evidence="3" id="KW-0378">Hydrolase</keyword>
<comment type="similarity">
    <text evidence="1">Belongs to the sulfatase family.</text>
</comment>
<dbReference type="InterPro" id="IPR000917">
    <property type="entry name" value="Sulfatase_N"/>
</dbReference>
<dbReference type="GO" id="GO:0004065">
    <property type="term" value="F:arylsulfatase activity"/>
    <property type="evidence" value="ECO:0007669"/>
    <property type="project" value="TreeGrafter"/>
</dbReference>
<feature type="domain" description="Sulfatase N-terminal" evidence="5">
    <location>
        <begin position="43"/>
        <end position="466"/>
    </location>
</feature>
<reference evidence="6 7" key="1">
    <citation type="submission" date="2018-01" db="EMBL/GenBank/DDBJ databases">
        <title>Draft genome sequence of Sphaerisporangium sp. 7K107.</title>
        <authorList>
            <person name="Sahin N."/>
            <person name="Saygin H."/>
            <person name="Ay H."/>
        </authorList>
    </citation>
    <scope>NUCLEOTIDE SEQUENCE [LARGE SCALE GENOMIC DNA]</scope>
    <source>
        <strain evidence="6 7">7K107</strain>
    </source>
</reference>
<proteinExistence type="inferred from homology"/>
<dbReference type="SUPFAM" id="SSF53649">
    <property type="entry name" value="Alkaline phosphatase-like"/>
    <property type="match status" value="1"/>
</dbReference>
<name>A0A2W2HD54_9ACTN</name>
<comment type="caution">
    <text evidence="6">The sequence shown here is derived from an EMBL/GenBank/DDBJ whole genome shotgun (WGS) entry which is preliminary data.</text>
</comment>
<dbReference type="CDD" id="cd16025">
    <property type="entry name" value="PAS_like"/>
    <property type="match status" value="1"/>
</dbReference>
<dbReference type="RefSeq" id="WP_111166214.1">
    <property type="nucleotide sequence ID" value="NZ_POUA01000032.1"/>
</dbReference>
<dbReference type="Gene3D" id="3.40.720.10">
    <property type="entry name" value="Alkaline Phosphatase, subunit A"/>
    <property type="match status" value="1"/>
</dbReference>
<dbReference type="Pfam" id="PF00884">
    <property type="entry name" value="Sulfatase"/>
    <property type="match status" value="1"/>
</dbReference>
<evidence type="ECO:0000256" key="3">
    <source>
        <dbReference type="ARBA" id="ARBA00022801"/>
    </source>
</evidence>
<dbReference type="PROSITE" id="PS00523">
    <property type="entry name" value="SULFATASE_1"/>
    <property type="match status" value="1"/>
</dbReference>
<dbReference type="AlphaFoldDB" id="A0A2W2HD54"/>
<dbReference type="Proteomes" id="UP000248544">
    <property type="component" value="Unassembled WGS sequence"/>
</dbReference>
<keyword evidence="2" id="KW-0479">Metal-binding</keyword>
<dbReference type="PANTHER" id="PTHR42693">
    <property type="entry name" value="ARYLSULFATASE FAMILY MEMBER"/>
    <property type="match status" value="1"/>
</dbReference>
<dbReference type="InterPro" id="IPR050738">
    <property type="entry name" value="Sulfatase"/>
</dbReference>
<evidence type="ECO:0000256" key="4">
    <source>
        <dbReference type="ARBA" id="ARBA00022837"/>
    </source>
</evidence>
<dbReference type="EMBL" id="POUA01000032">
    <property type="protein sequence ID" value="PZG52869.1"/>
    <property type="molecule type" value="Genomic_DNA"/>
</dbReference>
<accession>A0A2W2HD54</accession>
<evidence type="ECO:0000256" key="2">
    <source>
        <dbReference type="ARBA" id="ARBA00022723"/>
    </source>
</evidence>
<evidence type="ECO:0000259" key="5">
    <source>
        <dbReference type="Pfam" id="PF00884"/>
    </source>
</evidence>
<dbReference type="Gene3D" id="3.30.1120.10">
    <property type="match status" value="1"/>
</dbReference>
<gene>
    <name evidence="6" type="ORF">C1I98_06775</name>
</gene>
<keyword evidence="7" id="KW-1185">Reference proteome</keyword>
<evidence type="ECO:0000256" key="1">
    <source>
        <dbReference type="ARBA" id="ARBA00008779"/>
    </source>
</evidence>
<keyword evidence="4" id="KW-0106">Calcium</keyword>
<dbReference type="PANTHER" id="PTHR42693:SF33">
    <property type="entry name" value="ARYLSULFATASE"/>
    <property type="match status" value="1"/>
</dbReference>
<organism evidence="6 7">
    <name type="scientific">Spongiactinospora gelatinilytica</name>
    <dbReference type="NCBI Taxonomy" id="2666298"/>
    <lineage>
        <taxon>Bacteria</taxon>
        <taxon>Bacillati</taxon>
        <taxon>Actinomycetota</taxon>
        <taxon>Actinomycetes</taxon>
        <taxon>Streptosporangiales</taxon>
        <taxon>Streptosporangiaceae</taxon>
        <taxon>Spongiactinospora</taxon>
    </lineage>
</organism>
<evidence type="ECO:0000313" key="6">
    <source>
        <dbReference type="EMBL" id="PZG52869.1"/>
    </source>
</evidence>
<dbReference type="InterPro" id="IPR024607">
    <property type="entry name" value="Sulfatase_CS"/>
</dbReference>
<dbReference type="PROSITE" id="PS00149">
    <property type="entry name" value="SULFATASE_2"/>
    <property type="match status" value="1"/>
</dbReference>
<evidence type="ECO:0000313" key="7">
    <source>
        <dbReference type="Proteomes" id="UP000248544"/>
    </source>
</evidence>